<dbReference type="AlphaFoldDB" id="A0A3B1DFD6"/>
<reference evidence="1" key="1">
    <citation type="submission" date="2018-06" db="EMBL/GenBank/DDBJ databases">
        <authorList>
            <person name="Zhirakovskaya E."/>
        </authorList>
    </citation>
    <scope>NUCLEOTIDE SEQUENCE</scope>
</reference>
<sequence length="166" mass="18798">MTSLNTILSPLFLFTSSQVSKIYDILNVDKEVIKNDVFPAMFLEVSEREIMRKNIGDQFSYQKGQVIKLEESSWKSGQEIFSHTSEPNHATDFVFNTAFLTGYKVPVNRSNDAVNKNRYYPPAAQLIKNLQLESNAGTVEIIKHPDKSNVENKKQVLPGDILLMGD</sequence>
<name>A0A3B1DFD6_9ZZZZ</name>
<gene>
    <name evidence="1" type="ORF">MNBD_UNCLBAC01-643</name>
</gene>
<protein>
    <submittedName>
        <fullName evidence="1">Uncharacterized protein</fullName>
    </submittedName>
</protein>
<proteinExistence type="predicted"/>
<evidence type="ECO:0000313" key="1">
    <source>
        <dbReference type="EMBL" id="VAX35553.1"/>
    </source>
</evidence>
<organism evidence="1">
    <name type="scientific">hydrothermal vent metagenome</name>
    <dbReference type="NCBI Taxonomy" id="652676"/>
    <lineage>
        <taxon>unclassified sequences</taxon>
        <taxon>metagenomes</taxon>
        <taxon>ecological metagenomes</taxon>
    </lineage>
</organism>
<dbReference type="EMBL" id="UOGJ01000065">
    <property type="protein sequence ID" value="VAX35553.1"/>
    <property type="molecule type" value="Genomic_DNA"/>
</dbReference>
<accession>A0A3B1DFD6</accession>